<evidence type="ECO:0000259" key="2">
    <source>
        <dbReference type="Pfam" id="PF08327"/>
    </source>
</evidence>
<proteinExistence type="inferred from homology"/>
<gene>
    <name evidence="3" type="ORF">PMYSY11_1959</name>
</gene>
<dbReference type="Pfam" id="PF08327">
    <property type="entry name" value="AHSA1"/>
    <property type="match status" value="1"/>
</dbReference>
<sequence>MATLYHQLMINAPAAKVFQALSTIEGIGSWWDTPKAGEHEQLAAWLFEPGAGHDVLIMAVDESVPNSRILWRCVSEHEQSSPASAWFGTGIVFELAANADKTMLEFRHAGWDESNRYLGFCNFQWAMSLKALKDYCERR</sequence>
<dbReference type="Gene3D" id="3.30.530.20">
    <property type="match status" value="1"/>
</dbReference>
<evidence type="ECO:0000313" key="3">
    <source>
        <dbReference type="EMBL" id="VEV97005.1"/>
    </source>
</evidence>
<accession>A0A653E2U2</accession>
<dbReference type="SUPFAM" id="SSF55961">
    <property type="entry name" value="Bet v1-like"/>
    <property type="match status" value="1"/>
</dbReference>
<dbReference type="InterPro" id="IPR023393">
    <property type="entry name" value="START-like_dom_sf"/>
</dbReference>
<dbReference type="CDD" id="cd07814">
    <property type="entry name" value="SRPBCC_CalC_Aha1-like"/>
    <property type="match status" value="1"/>
</dbReference>
<feature type="domain" description="Activator of Hsp90 ATPase homologue 1/2-like C-terminal" evidence="2">
    <location>
        <begin position="11"/>
        <end position="136"/>
    </location>
</feature>
<comment type="similarity">
    <text evidence="1">Belongs to the AHA1 family.</text>
</comment>
<name>A0A653E2U2_9PSED</name>
<protein>
    <recommendedName>
        <fullName evidence="2">Activator of Hsp90 ATPase homologue 1/2-like C-terminal domain-containing protein</fullName>
    </recommendedName>
</protein>
<dbReference type="EMBL" id="LR215729">
    <property type="protein sequence ID" value="VEV97005.1"/>
    <property type="molecule type" value="Genomic_DNA"/>
</dbReference>
<evidence type="ECO:0000256" key="1">
    <source>
        <dbReference type="ARBA" id="ARBA00006817"/>
    </source>
</evidence>
<dbReference type="RefSeq" id="WP_150548146.1">
    <property type="nucleotide sequence ID" value="NZ_LR215729.2"/>
</dbReference>
<reference evidence="3" key="1">
    <citation type="submission" date="2019-02" db="EMBL/GenBank/DDBJ databases">
        <authorList>
            <consortium name="Genoscope - CEA"/>
            <person name="William W."/>
        </authorList>
    </citation>
    <scope>NUCLEOTIDE SEQUENCE [LARGE SCALE GENOMIC DNA]</scope>
    <source>
        <strain evidence="3">YSy11</strain>
    </source>
</reference>
<organism evidence="3">
    <name type="scientific">Pseudomonas marincola</name>
    <dbReference type="NCBI Taxonomy" id="437900"/>
    <lineage>
        <taxon>Bacteria</taxon>
        <taxon>Pseudomonadati</taxon>
        <taxon>Pseudomonadota</taxon>
        <taxon>Gammaproteobacteria</taxon>
        <taxon>Pseudomonadales</taxon>
        <taxon>Pseudomonadaceae</taxon>
        <taxon>Pseudomonas</taxon>
    </lineage>
</organism>
<dbReference type="AlphaFoldDB" id="A0A653E2U2"/>
<dbReference type="InterPro" id="IPR013538">
    <property type="entry name" value="ASHA1/2-like_C"/>
</dbReference>